<dbReference type="Proteomes" id="UP000756346">
    <property type="component" value="Unassembled WGS sequence"/>
</dbReference>
<dbReference type="GO" id="GO:0006897">
    <property type="term" value="P:endocytosis"/>
    <property type="evidence" value="ECO:0007669"/>
    <property type="project" value="TreeGrafter"/>
</dbReference>
<dbReference type="GO" id="GO:0005739">
    <property type="term" value="C:mitochondrion"/>
    <property type="evidence" value="ECO:0007669"/>
    <property type="project" value="TreeGrafter"/>
</dbReference>
<dbReference type="PANTHER" id="PTHR11566">
    <property type="entry name" value="DYNAMIN"/>
    <property type="match status" value="1"/>
</dbReference>
<feature type="region of interest" description="Disordered" evidence="1">
    <location>
        <begin position="1"/>
        <end position="34"/>
    </location>
</feature>
<dbReference type="Gene3D" id="3.40.50.300">
    <property type="entry name" value="P-loop containing nucleotide triphosphate hydrolases"/>
    <property type="match status" value="1"/>
</dbReference>
<dbReference type="GO" id="GO:0005874">
    <property type="term" value="C:microtubule"/>
    <property type="evidence" value="ECO:0007669"/>
    <property type="project" value="TreeGrafter"/>
</dbReference>
<dbReference type="InterPro" id="IPR022812">
    <property type="entry name" value="Dynamin"/>
</dbReference>
<dbReference type="PANTHER" id="PTHR11566:SF66">
    <property type="entry name" value="INTERFERON-INDUCED GTP-BINDING PROTEIN MX"/>
    <property type="match status" value="1"/>
</dbReference>
<dbReference type="GO" id="GO:0048312">
    <property type="term" value="P:intracellular distribution of mitochondria"/>
    <property type="evidence" value="ECO:0007669"/>
    <property type="project" value="TreeGrafter"/>
</dbReference>
<dbReference type="SUPFAM" id="SSF52540">
    <property type="entry name" value="P-loop containing nucleoside triphosphate hydrolases"/>
    <property type="match status" value="1"/>
</dbReference>
<dbReference type="InterPro" id="IPR045063">
    <property type="entry name" value="Dynamin_N"/>
</dbReference>
<evidence type="ECO:0000256" key="1">
    <source>
        <dbReference type="SAM" id="MobiDB-lite"/>
    </source>
</evidence>
<dbReference type="GO" id="GO:0000266">
    <property type="term" value="P:mitochondrial fission"/>
    <property type="evidence" value="ECO:0007669"/>
    <property type="project" value="TreeGrafter"/>
</dbReference>
<dbReference type="OrthoDB" id="415706at2759"/>
<organism evidence="3 4">
    <name type="scientific">Microdochium trichocladiopsis</name>
    <dbReference type="NCBI Taxonomy" id="1682393"/>
    <lineage>
        <taxon>Eukaryota</taxon>
        <taxon>Fungi</taxon>
        <taxon>Dikarya</taxon>
        <taxon>Ascomycota</taxon>
        <taxon>Pezizomycotina</taxon>
        <taxon>Sordariomycetes</taxon>
        <taxon>Xylariomycetidae</taxon>
        <taxon>Xylariales</taxon>
        <taxon>Microdochiaceae</taxon>
        <taxon>Microdochium</taxon>
    </lineage>
</organism>
<proteinExistence type="predicted"/>
<comment type="caution">
    <text evidence="3">The sequence shown here is derived from an EMBL/GenBank/DDBJ whole genome shotgun (WGS) entry which is preliminary data.</text>
</comment>
<protein>
    <submittedName>
        <fullName evidence="3">P-loop containing nucleoside triphosphate hydrolase protein</fullName>
    </submittedName>
</protein>
<name>A0A9P8XW88_9PEZI</name>
<dbReference type="EMBL" id="JAGTJQ010000012">
    <property type="protein sequence ID" value="KAH7016236.1"/>
    <property type="molecule type" value="Genomic_DNA"/>
</dbReference>
<dbReference type="GO" id="GO:0008017">
    <property type="term" value="F:microtubule binding"/>
    <property type="evidence" value="ECO:0007669"/>
    <property type="project" value="TreeGrafter"/>
</dbReference>
<dbReference type="PRINTS" id="PR00195">
    <property type="entry name" value="DYNAMIN"/>
</dbReference>
<dbReference type="Pfam" id="PF00350">
    <property type="entry name" value="Dynamin_N"/>
    <property type="match status" value="1"/>
</dbReference>
<gene>
    <name evidence="3" type="ORF">B0I36DRAFT_368814</name>
</gene>
<keyword evidence="4" id="KW-1185">Reference proteome</keyword>
<dbReference type="GO" id="GO:0003924">
    <property type="term" value="F:GTPase activity"/>
    <property type="evidence" value="ECO:0007669"/>
    <property type="project" value="TreeGrafter"/>
</dbReference>
<dbReference type="GeneID" id="70189223"/>
<accession>A0A9P8XW88</accession>
<dbReference type="GO" id="GO:0016020">
    <property type="term" value="C:membrane"/>
    <property type="evidence" value="ECO:0007669"/>
    <property type="project" value="TreeGrafter"/>
</dbReference>
<feature type="domain" description="Dynamin N-terminal" evidence="2">
    <location>
        <begin position="8"/>
        <end position="112"/>
    </location>
</feature>
<evidence type="ECO:0000313" key="4">
    <source>
        <dbReference type="Proteomes" id="UP000756346"/>
    </source>
</evidence>
<dbReference type="InterPro" id="IPR027417">
    <property type="entry name" value="P-loop_NTPase"/>
</dbReference>
<evidence type="ECO:0000313" key="3">
    <source>
        <dbReference type="EMBL" id="KAH7016236.1"/>
    </source>
</evidence>
<dbReference type="RefSeq" id="XP_046005860.1">
    <property type="nucleotide sequence ID" value="XM_046159677.1"/>
</dbReference>
<dbReference type="GO" id="GO:0016559">
    <property type="term" value="P:peroxisome fission"/>
    <property type="evidence" value="ECO:0007669"/>
    <property type="project" value="TreeGrafter"/>
</dbReference>
<sequence length="188" mass="20748">MDIATDSDDNAQAADARKSAFSKDTLSIETSGPSRPQLTVIDIPGLIQSSTRGISEEDVVMVTEITDRHIKQSRTICLAVISATNGAANQSILQRVRKFDPAGKRTLGVITKPDQLPAGTGTESKFLELAQNKDVFFSLGWHVIRNRRFDEKNFTTTSGTLRELTSFKRPISAFSPRKWSASRRYESG</sequence>
<feature type="compositionally biased region" description="Polar residues" evidence="1">
    <location>
        <begin position="22"/>
        <end position="34"/>
    </location>
</feature>
<evidence type="ECO:0000259" key="2">
    <source>
        <dbReference type="Pfam" id="PF00350"/>
    </source>
</evidence>
<keyword evidence="3" id="KW-0378">Hydrolase</keyword>
<reference evidence="3" key="1">
    <citation type="journal article" date="2021" name="Nat. Commun.">
        <title>Genetic determinants of endophytism in the Arabidopsis root mycobiome.</title>
        <authorList>
            <person name="Mesny F."/>
            <person name="Miyauchi S."/>
            <person name="Thiergart T."/>
            <person name="Pickel B."/>
            <person name="Atanasova L."/>
            <person name="Karlsson M."/>
            <person name="Huettel B."/>
            <person name="Barry K.W."/>
            <person name="Haridas S."/>
            <person name="Chen C."/>
            <person name="Bauer D."/>
            <person name="Andreopoulos W."/>
            <person name="Pangilinan J."/>
            <person name="LaButti K."/>
            <person name="Riley R."/>
            <person name="Lipzen A."/>
            <person name="Clum A."/>
            <person name="Drula E."/>
            <person name="Henrissat B."/>
            <person name="Kohler A."/>
            <person name="Grigoriev I.V."/>
            <person name="Martin F.M."/>
            <person name="Hacquard S."/>
        </authorList>
    </citation>
    <scope>NUCLEOTIDE SEQUENCE</scope>
    <source>
        <strain evidence="3">MPI-CAGE-CH-0230</strain>
    </source>
</reference>
<dbReference type="AlphaFoldDB" id="A0A9P8XW88"/>